<evidence type="ECO:0000256" key="1">
    <source>
        <dbReference type="SAM" id="Phobius"/>
    </source>
</evidence>
<keyword evidence="3" id="KW-1185">Reference proteome</keyword>
<dbReference type="STRING" id="559515.M4BM58"/>
<protein>
    <submittedName>
        <fullName evidence="2">Uncharacterized protein</fullName>
    </submittedName>
</protein>
<accession>M4BM58</accession>
<sequence>MGNTINWMLTKRLYLLTHIEEKKPVDAPTEIWYFEAAVVAAVTVVVNAKFTKIQTKDMIISQQRNDIEQMVCRLCILVPAELLPDDLNLVGAYDVQFLRWRLPAEVLIKFIEGQGSFIRDLIGNLSLGDKQKVLREFGEFILHIIEGLCDVQRERDNKNQAADSLAPAVMPAELVKMPPRIL</sequence>
<evidence type="ECO:0000313" key="3">
    <source>
        <dbReference type="Proteomes" id="UP000011713"/>
    </source>
</evidence>
<dbReference type="PANTHER" id="PTHR37067:SF3">
    <property type="entry name" value="PX DOMAIN-CONTAINING PROTEIN"/>
    <property type="match status" value="1"/>
</dbReference>
<feature type="transmembrane region" description="Helical" evidence="1">
    <location>
        <begin position="31"/>
        <end position="50"/>
    </location>
</feature>
<dbReference type="PANTHER" id="PTHR37067">
    <property type="entry name" value="PX DOMAIN-CONTAINING PROTEIN"/>
    <property type="match status" value="1"/>
</dbReference>
<dbReference type="EMBL" id="JH598405">
    <property type="status" value="NOT_ANNOTATED_CDS"/>
    <property type="molecule type" value="Genomic_DNA"/>
</dbReference>
<dbReference type="EnsemblProtists" id="HpaT807493">
    <property type="protein sequence ID" value="HpaP807493"/>
    <property type="gene ID" value="HpaG807493"/>
</dbReference>
<dbReference type="AlphaFoldDB" id="M4BM58"/>
<dbReference type="HOGENOM" id="CLU_1484716_0_0_1"/>
<reference evidence="2" key="2">
    <citation type="submission" date="2015-06" db="UniProtKB">
        <authorList>
            <consortium name="EnsemblProtists"/>
        </authorList>
    </citation>
    <scope>IDENTIFICATION</scope>
    <source>
        <strain evidence="2">Emoy2</strain>
    </source>
</reference>
<dbReference type="VEuPathDB" id="FungiDB:HpaG807493"/>
<evidence type="ECO:0000313" key="2">
    <source>
        <dbReference type="EnsemblProtists" id="HpaP807493"/>
    </source>
</evidence>
<keyword evidence="1" id="KW-0472">Membrane</keyword>
<dbReference type="InParanoid" id="M4BM58"/>
<keyword evidence="1" id="KW-0812">Transmembrane</keyword>
<reference evidence="3" key="1">
    <citation type="journal article" date="2010" name="Science">
        <title>Signatures of adaptation to obligate biotrophy in the Hyaloperonospora arabidopsidis genome.</title>
        <authorList>
            <person name="Baxter L."/>
            <person name="Tripathy S."/>
            <person name="Ishaque N."/>
            <person name="Boot N."/>
            <person name="Cabral A."/>
            <person name="Kemen E."/>
            <person name="Thines M."/>
            <person name="Ah-Fong A."/>
            <person name="Anderson R."/>
            <person name="Badejoko W."/>
            <person name="Bittner-Eddy P."/>
            <person name="Boore J.L."/>
            <person name="Chibucos M.C."/>
            <person name="Coates M."/>
            <person name="Dehal P."/>
            <person name="Delehaunty K."/>
            <person name="Dong S."/>
            <person name="Downton P."/>
            <person name="Dumas B."/>
            <person name="Fabro G."/>
            <person name="Fronick C."/>
            <person name="Fuerstenberg S.I."/>
            <person name="Fulton L."/>
            <person name="Gaulin E."/>
            <person name="Govers F."/>
            <person name="Hughes L."/>
            <person name="Humphray S."/>
            <person name="Jiang R.H."/>
            <person name="Judelson H."/>
            <person name="Kamoun S."/>
            <person name="Kyung K."/>
            <person name="Meijer H."/>
            <person name="Minx P."/>
            <person name="Morris P."/>
            <person name="Nelson J."/>
            <person name="Phuntumart V."/>
            <person name="Qutob D."/>
            <person name="Rehmany A."/>
            <person name="Rougon-Cardoso A."/>
            <person name="Ryden P."/>
            <person name="Torto-Alalibo T."/>
            <person name="Studholme D."/>
            <person name="Wang Y."/>
            <person name="Win J."/>
            <person name="Wood J."/>
            <person name="Clifton S.W."/>
            <person name="Rogers J."/>
            <person name="Van den Ackerveken G."/>
            <person name="Jones J.D."/>
            <person name="McDowell J.M."/>
            <person name="Beynon J."/>
            <person name="Tyler B.M."/>
        </authorList>
    </citation>
    <scope>NUCLEOTIDE SEQUENCE [LARGE SCALE GENOMIC DNA]</scope>
    <source>
        <strain evidence="3">Emoy2</strain>
    </source>
</reference>
<dbReference type="OMA" id="GNTINWM"/>
<keyword evidence="1" id="KW-1133">Transmembrane helix</keyword>
<dbReference type="Proteomes" id="UP000011713">
    <property type="component" value="Unassembled WGS sequence"/>
</dbReference>
<proteinExistence type="predicted"/>
<organism evidence="2 3">
    <name type="scientific">Hyaloperonospora arabidopsidis (strain Emoy2)</name>
    <name type="common">Downy mildew agent</name>
    <name type="synonym">Peronospora arabidopsidis</name>
    <dbReference type="NCBI Taxonomy" id="559515"/>
    <lineage>
        <taxon>Eukaryota</taxon>
        <taxon>Sar</taxon>
        <taxon>Stramenopiles</taxon>
        <taxon>Oomycota</taxon>
        <taxon>Peronosporomycetes</taxon>
        <taxon>Peronosporales</taxon>
        <taxon>Peronosporaceae</taxon>
        <taxon>Hyaloperonospora</taxon>
    </lineage>
</organism>
<name>M4BM58_HYAAE</name>